<dbReference type="AlphaFoldDB" id="A0AAV3ZPI3"/>
<evidence type="ECO:0000313" key="2">
    <source>
        <dbReference type="Proteomes" id="UP000735302"/>
    </source>
</evidence>
<protein>
    <submittedName>
        <fullName evidence="1">Uncharacterized protein</fullName>
    </submittedName>
</protein>
<sequence length="357" mass="40441">MGQNASLMRNCVNRNQNHSEYDPIQRKKNDQGNHECEVLGRGPEAAEVANLWDNCTKNPGHTKFIPVSEFCVDHLPECCRNISLLQYIQTICDLTVRLRVTYTSCGRPKNYPFSKYGGSDIQHTGSGWVYDIKLGAGSCPCPGCSRSTSPSPIWYKVYIRTACHVVYDAEESRKTMVDFFYDDENSRALGKMKTFWGKGVAAENDDSDSCIFFFATHDQTLADQLLLRRKQLIENQVLEHLDHSRLHPFHCFIVSHPHGQTKKISVGRVSLKENEMYTSPTRIDYITATCTGSSGAPVLICTIIDSFQMRWIAAPHSQWRKEMAINQSAISPALLSYTNSPLSQIYFGLRETYADRD</sequence>
<gene>
    <name evidence="1" type="ORF">PoB_002298300</name>
</gene>
<name>A0AAV3ZPI3_9GAST</name>
<evidence type="ECO:0000313" key="1">
    <source>
        <dbReference type="EMBL" id="GFN96477.1"/>
    </source>
</evidence>
<dbReference type="InterPro" id="IPR009003">
    <property type="entry name" value="Peptidase_S1_PA"/>
</dbReference>
<accession>A0AAV3ZPI3</accession>
<dbReference type="SUPFAM" id="SSF50494">
    <property type="entry name" value="Trypsin-like serine proteases"/>
    <property type="match status" value="1"/>
</dbReference>
<comment type="caution">
    <text evidence="1">The sequence shown here is derived from an EMBL/GenBank/DDBJ whole genome shotgun (WGS) entry which is preliminary data.</text>
</comment>
<proteinExistence type="predicted"/>
<dbReference type="Proteomes" id="UP000735302">
    <property type="component" value="Unassembled WGS sequence"/>
</dbReference>
<reference evidence="1 2" key="1">
    <citation type="journal article" date="2021" name="Elife">
        <title>Chloroplast acquisition without the gene transfer in kleptoplastic sea slugs, Plakobranchus ocellatus.</title>
        <authorList>
            <person name="Maeda T."/>
            <person name="Takahashi S."/>
            <person name="Yoshida T."/>
            <person name="Shimamura S."/>
            <person name="Takaki Y."/>
            <person name="Nagai Y."/>
            <person name="Toyoda A."/>
            <person name="Suzuki Y."/>
            <person name="Arimoto A."/>
            <person name="Ishii H."/>
            <person name="Satoh N."/>
            <person name="Nishiyama T."/>
            <person name="Hasebe M."/>
            <person name="Maruyama T."/>
            <person name="Minagawa J."/>
            <person name="Obokata J."/>
            <person name="Shigenobu S."/>
        </authorList>
    </citation>
    <scope>NUCLEOTIDE SEQUENCE [LARGE SCALE GENOMIC DNA]</scope>
</reference>
<keyword evidence="2" id="KW-1185">Reference proteome</keyword>
<dbReference type="EMBL" id="BLXT01002679">
    <property type="protein sequence ID" value="GFN96477.1"/>
    <property type="molecule type" value="Genomic_DNA"/>
</dbReference>
<organism evidence="1 2">
    <name type="scientific">Plakobranchus ocellatus</name>
    <dbReference type="NCBI Taxonomy" id="259542"/>
    <lineage>
        <taxon>Eukaryota</taxon>
        <taxon>Metazoa</taxon>
        <taxon>Spiralia</taxon>
        <taxon>Lophotrochozoa</taxon>
        <taxon>Mollusca</taxon>
        <taxon>Gastropoda</taxon>
        <taxon>Heterobranchia</taxon>
        <taxon>Euthyneura</taxon>
        <taxon>Panpulmonata</taxon>
        <taxon>Sacoglossa</taxon>
        <taxon>Placobranchoidea</taxon>
        <taxon>Plakobranchidae</taxon>
        <taxon>Plakobranchus</taxon>
    </lineage>
</organism>